<dbReference type="GO" id="GO:0031593">
    <property type="term" value="F:polyubiquitin modification-dependent protein binding"/>
    <property type="evidence" value="ECO:0007669"/>
    <property type="project" value="TreeGrafter"/>
</dbReference>
<feature type="domain" description="VWFA" evidence="4">
    <location>
        <begin position="5"/>
        <end position="188"/>
    </location>
</feature>
<comment type="caution">
    <text evidence="5">The sequence shown here is derived from an EMBL/GenBank/DDBJ whole genome shotgun (WGS) entry which is preliminary data.</text>
</comment>
<evidence type="ECO:0000313" key="5">
    <source>
        <dbReference type="EMBL" id="KAJ5071704.1"/>
    </source>
</evidence>
<dbReference type="InterPro" id="IPR003903">
    <property type="entry name" value="UIM_dom"/>
</dbReference>
<dbReference type="SMART" id="SM00327">
    <property type="entry name" value="VWA"/>
    <property type="match status" value="1"/>
</dbReference>
<dbReference type="PROSITE" id="PS50330">
    <property type="entry name" value="UIM"/>
    <property type="match status" value="1"/>
</dbReference>
<dbReference type="GO" id="GO:0005634">
    <property type="term" value="C:nucleus"/>
    <property type="evidence" value="ECO:0007669"/>
    <property type="project" value="TreeGrafter"/>
</dbReference>
<dbReference type="GO" id="GO:0008540">
    <property type="term" value="C:proteasome regulatory particle, base subcomplex"/>
    <property type="evidence" value="ECO:0007669"/>
    <property type="project" value="TreeGrafter"/>
</dbReference>
<dbReference type="FunFam" id="3.40.50.410:FF:000005">
    <property type="entry name" value="26S proteasome non-ATPase regulatory subunit 4"/>
    <property type="match status" value="1"/>
</dbReference>
<evidence type="ECO:0000259" key="4">
    <source>
        <dbReference type="PROSITE" id="PS50234"/>
    </source>
</evidence>
<gene>
    <name evidence="5" type="ORF">M0811_10113</name>
</gene>
<dbReference type="SUPFAM" id="SSF53300">
    <property type="entry name" value="vWA-like"/>
    <property type="match status" value="1"/>
</dbReference>
<dbReference type="OMA" id="QMSMQDQ"/>
<feature type="compositionally biased region" description="Acidic residues" evidence="3">
    <location>
        <begin position="245"/>
        <end position="255"/>
    </location>
</feature>
<evidence type="ECO:0000256" key="2">
    <source>
        <dbReference type="ARBA" id="ARBA00022942"/>
    </source>
</evidence>
<protein>
    <submittedName>
        <fullName evidence="5">26s proteasome non-atpase regulatory subunit 4</fullName>
    </submittedName>
</protein>
<name>A0A9Q0LG03_ANAIG</name>
<proteinExistence type="inferred from homology"/>
<dbReference type="EMBL" id="JAPDFW010000086">
    <property type="protein sequence ID" value="KAJ5071704.1"/>
    <property type="molecule type" value="Genomic_DNA"/>
</dbReference>
<accession>A0A9Q0LG03</accession>
<comment type="similarity">
    <text evidence="1">Belongs to the proteasome subunit S5A family.</text>
</comment>
<feature type="compositionally biased region" description="Basic and acidic residues" evidence="3">
    <location>
        <begin position="308"/>
        <end position="335"/>
    </location>
</feature>
<dbReference type="Proteomes" id="UP001149090">
    <property type="component" value="Unassembled WGS sequence"/>
</dbReference>
<dbReference type="SMART" id="SM00726">
    <property type="entry name" value="UIM"/>
    <property type="match status" value="3"/>
</dbReference>
<sequence length="424" mass="47661">MVLEGTLICIDNSEYMRNSDFSPTRFEAQLDSVNIITGRKTNSNFENTVGVLSMGGSQPKLVIAPTSDVGKILASLHEVQIAGDSDHVTSLYIAQLALKHRMNRQQAQRIIMFVGSPVKASSEDLLRVGNMLKKNNVALDIVNFGETDSNREKLDALIETVNKNDNSHIVHIPPISGVILSDQIQGSLILGDANPSDFSNDFGVDPNIDPELALALRLSLEENARRNDSQSTPKPQSSDSNEQPQEMEDDSEYDEETRRAIEMSLAEFSGDDNSETNDDENQNQEQEQQQMQEEKQDQVNISELNEDEQMKLILERSINESQDKSNEEKDKEKQTESNQNQDNQFDSAFDLGNVLQNQDLIDSVLLSLPGVNPNDDRIKSALESLKKDGDKKDDEKKEDDKKEDDEKKDDEKNNDNQDMEIEKK</sequence>
<feature type="compositionally biased region" description="Acidic residues" evidence="3">
    <location>
        <begin position="269"/>
        <end position="282"/>
    </location>
</feature>
<feature type="region of interest" description="Disordered" evidence="3">
    <location>
        <begin position="367"/>
        <end position="424"/>
    </location>
</feature>
<feature type="compositionally biased region" description="Polar residues" evidence="3">
    <location>
        <begin position="336"/>
        <end position="346"/>
    </location>
</feature>
<keyword evidence="2 5" id="KW-0647">Proteasome</keyword>
<reference evidence="5" key="1">
    <citation type="submission" date="2022-10" db="EMBL/GenBank/DDBJ databases">
        <title>Novel sulphate-reducing endosymbionts in the free-living metamonad Anaeramoeba.</title>
        <authorList>
            <person name="Jerlstrom-Hultqvist J."/>
            <person name="Cepicka I."/>
            <person name="Gallot-Lavallee L."/>
            <person name="Salas-Leiva D."/>
            <person name="Curtis B.A."/>
            <person name="Zahonova K."/>
            <person name="Pipaliya S."/>
            <person name="Dacks J."/>
            <person name="Roger A.J."/>
        </authorList>
    </citation>
    <scope>NUCLEOTIDE SEQUENCE</scope>
    <source>
        <strain evidence="5">BMAN</strain>
    </source>
</reference>
<dbReference type="OrthoDB" id="1731724at2759"/>
<keyword evidence="6" id="KW-1185">Reference proteome</keyword>
<feature type="compositionally biased region" description="Basic and acidic residues" evidence="3">
    <location>
        <begin position="374"/>
        <end position="400"/>
    </location>
</feature>
<evidence type="ECO:0000313" key="6">
    <source>
        <dbReference type="Proteomes" id="UP001149090"/>
    </source>
</evidence>
<dbReference type="InterPro" id="IPR002035">
    <property type="entry name" value="VWF_A"/>
</dbReference>
<feature type="compositionally biased region" description="Basic and acidic residues" evidence="3">
    <location>
        <begin position="409"/>
        <end position="424"/>
    </location>
</feature>
<dbReference type="Pfam" id="PF02809">
    <property type="entry name" value="UIM"/>
    <property type="match status" value="2"/>
</dbReference>
<dbReference type="InterPro" id="IPR027040">
    <property type="entry name" value="PSMD4"/>
</dbReference>
<feature type="region of interest" description="Disordered" evidence="3">
    <location>
        <begin position="223"/>
        <end position="350"/>
    </location>
</feature>
<dbReference type="PANTHER" id="PTHR10223:SF0">
    <property type="entry name" value="26S PROTEASOME NON-ATPASE REGULATORY SUBUNIT 4"/>
    <property type="match status" value="1"/>
</dbReference>
<dbReference type="Gene3D" id="1.10.287.3990">
    <property type="match status" value="1"/>
</dbReference>
<evidence type="ECO:0000256" key="1">
    <source>
        <dbReference type="ARBA" id="ARBA00005574"/>
    </source>
</evidence>
<evidence type="ECO:0000256" key="3">
    <source>
        <dbReference type="SAM" id="MobiDB-lite"/>
    </source>
</evidence>
<organism evidence="5 6">
    <name type="scientific">Anaeramoeba ignava</name>
    <name type="common">Anaerobic marine amoeba</name>
    <dbReference type="NCBI Taxonomy" id="1746090"/>
    <lineage>
        <taxon>Eukaryota</taxon>
        <taxon>Metamonada</taxon>
        <taxon>Anaeramoebidae</taxon>
        <taxon>Anaeramoeba</taxon>
    </lineage>
</organism>
<dbReference type="GO" id="GO:0005829">
    <property type="term" value="C:cytosol"/>
    <property type="evidence" value="ECO:0007669"/>
    <property type="project" value="TreeGrafter"/>
</dbReference>
<feature type="compositionally biased region" description="Polar residues" evidence="3">
    <location>
        <begin position="229"/>
        <end position="244"/>
    </location>
</feature>
<dbReference type="Gene3D" id="3.40.50.410">
    <property type="entry name" value="von Willebrand factor, type A domain"/>
    <property type="match status" value="1"/>
</dbReference>
<dbReference type="Pfam" id="PF13519">
    <property type="entry name" value="VWA_2"/>
    <property type="match status" value="1"/>
</dbReference>
<dbReference type="PROSITE" id="PS50234">
    <property type="entry name" value="VWFA"/>
    <property type="match status" value="1"/>
</dbReference>
<dbReference type="AlphaFoldDB" id="A0A9Q0LG03"/>
<dbReference type="GO" id="GO:0043161">
    <property type="term" value="P:proteasome-mediated ubiquitin-dependent protein catabolic process"/>
    <property type="evidence" value="ECO:0007669"/>
    <property type="project" value="TreeGrafter"/>
</dbReference>
<dbReference type="PANTHER" id="PTHR10223">
    <property type="entry name" value="26S PROTEASOME NON-ATPASE REGULATORY SUBUNIT 4"/>
    <property type="match status" value="1"/>
</dbReference>
<dbReference type="InterPro" id="IPR036465">
    <property type="entry name" value="vWFA_dom_sf"/>
</dbReference>